<dbReference type="OrthoDB" id="9799092at2"/>
<dbReference type="Proteomes" id="UP000248066">
    <property type="component" value="Unassembled WGS sequence"/>
</dbReference>
<evidence type="ECO:0000313" key="5">
    <source>
        <dbReference type="Proteomes" id="UP000248066"/>
    </source>
</evidence>
<protein>
    <submittedName>
        <fullName evidence="4">GNAT family N-acetyltransferase</fullName>
    </submittedName>
</protein>
<dbReference type="Gene3D" id="3.40.630.30">
    <property type="match status" value="1"/>
</dbReference>
<dbReference type="CDD" id="cd04301">
    <property type="entry name" value="NAT_SF"/>
    <property type="match status" value="1"/>
</dbReference>
<accession>A0A2W0HDH6</accession>
<dbReference type="PANTHER" id="PTHR43420:SF47">
    <property type="entry name" value="N-ACETYLTRANSFERASE DOMAIN-CONTAINING PROTEIN"/>
    <property type="match status" value="1"/>
</dbReference>
<dbReference type="SUPFAM" id="SSF55729">
    <property type="entry name" value="Acyl-CoA N-acyltransferases (Nat)"/>
    <property type="match status" value="1"/>
</dbReference>
<name>A0A2W0HDH6_9BACI</name>
<keyword evidence="2" id="KW-0012">Acyltransferase</keyword>
<evidence type="ECO:0000256" key="1">
    <source>
        <dbReference type="ARBA" id="ARBA00022679"/>
    </source>
</evidence>
<dbReference type="InterPro" id="IPR016181">
    <property type="entry name" value="Acyl_CoA_acyltransferase"/>
</dbReference>
<evidence type="ECO:0000256" key="2">
    <source>
        <dbReference type="ARBA" id="ARBA00023315"/>
    </source>
</evidence>
<organism evidence="4 5">
    <name type="scientific">Alteribacter lacisalsi</name>
    <dbReference type="NCBI Taxonomy" id="2045244"/>
    <lineage>
        <taxon>Bacteria</taxon>
        <taxon>Bacillati</taxon>
        <taxon>Bacillota</taxon>
        <taxon>Bacilli</taxon>
        <taxon>Bacillales</taxon>
        <taxon>Bacillaceae</taxon>
        <taxon>Alteribacter</taxon>
    </lineage>
</organism>
<gene>
    <name evidence="4" type="ORF">CR205_10355</name>
</gene>
<reference evidence="4 5" key="1">
    <citation type="submission" date="2017-10" db="EMBL/GenBank/DDBJ databases">
        <title>Bacillus sp. nov., a halophilic bacterium isolated from a Yangshapao Lake.</title>
        <authorList>
            <person name="Wang H."/>
        </authorList>
    </citation>
    <scope>NUCLEOTIDE SEQUENCE [LARGE SCALE GENOMIC DNA]</scope>
    <source>
        <strain evidence="4 5">YSP-3</strain>
    </source>
</reference>
<dbReference type="Pfam" id="PF00583">
    <property type="entry name" value="Acetyltransf_1"/>
    <property type="match status" value="1"/>
</dbReference>
<dbReference type="InterPro" id="IPR050680">
    <property type="entry name" value="YpeA/RimI_acetyltransf"/>
</dbReference>
<dbReference type="GO" id="GO:0016747">
    <property type="term" value="F:acyltransferase activity, transferring groups other than amino-acyl groups"/>
    <property type="evidence" value="ECO:0007669"/>
    <property type="project" value="InterPro"/>
</dbReference>
<dbReference type="InterPro" id="IPR000182">
    <property type="entry name" value="GNAT_dom"/>
</dbReference>
<dbReference type="RefSeq" id="WP_110519259.1">
    <property type="nucleotide sequence ID" value="NZ_PDOF01000001.1"/>
</dbReference>
<keyword evidence="1 4" id="KW-0808">Transferase</keyword>
<sequence>MTIIRLTENHAEELRRLRHEALQTNPESFSSSYEEEKQYPVERYRSRLASESSVTLGFYKESTLSGLVSVVRNTRVKTRHRADIFGMYVTPAARGNGTGRRLMEEAIKKAWEFGGVEQLYLTVVISNTPALKLYESLGFEAYGREEQAIKIGSTFYDEQLMVLRL</sequence>
<dbReference type="PANTHER" id="PTHR43420">
    <property type="entry name" value="ACETYLTRANSFERASE"/>
    <property type="match status" value="1"/>
</dbReference>
<dbReference type="EMBL" id="PDOF01000001">
    <property type="protein sequence ID" value="PYZ98946.1"/>
    <property type="molecule type" value="Genomic_DNA"/>
</dbReference>
<dbReference type="AlphaFoldDB" id="A0A2W0HDH6"/>
<keyword evidence="5" id="KW-1185">Reference proteome</keyword>
<evidence type="ECO:0000259" key="3">
    <source>
        <dbReference type="PROSITE" id="PS51186"/>
    </source>
</evidence>
<feature type="domain" description="N-acetyltransferase" evidence="3">
    <location>
        <begin position="1"/>
        <end position="165"/>
    </location>
</feature>
<evidence type="ECO:0000313" key="4">
    <source>
        <dbReference type="EMBL" id="PYZ98946.1"/>
    </source>
</evidence>
<proteinExistence type="predicted"/>
<dbReference type="PROSITE" id="PS51186">
    <property type="entry name" value="GNAT"/>
    <property type="match status" value="1"/>
</dbReference>
<comment type="caution">
    <text evidence="4">The sequence shown here is derived from an EMBL/GenBank/DDBJ whole genome shotgun (WGS) entry which is preliminary data.</text>
</comment>